<proteinExistence type="predicted"/>
<evidence type="ECO:0000313" key="2">
    <source>
        <dbReference type="EMBL" id="AYV79662.1"/>
    </source>
</evidence>
<reference evidence="2" key="1">
    <citation type="submission" date="2018-10" db="EMBL/GenBank/DDBJ databases">
        <title>Hidden diversity of soil giant viruses.</title>
        <authorList>
            <person name="Schulz F."/>
            <person name="Alteio L."/>
            <person name="Goudeau D."/>
            <person name="Ryan E.M."/>
            <person name="Malmstrom R.R."/>
            <person name="Blanchard J."/>
            <person name="Woyke T."/>
        </authorList>
    </citation>
    <scope>NUCLEOTIDE SEQUENCE</scope>
    <source>
        <strain evidence="2">FNV1</strain>
    </source>
</reference>
<keyword evidence="1" id="KW-0812">Transmembrane</keyword>
<keyword evidence="1" id="KW-0472">Membrane</keyword>
<organism evidence="2">
    <name type="scientific">Faunusvirus sp</name>
    <dbReference type="NCBI Taxonomy" id="2487766"/>
    <lineage>
        <taxon>Viruses</taxon>
        <taxon>Varidnaviria</taxon>
        <taxon>Bamfordvirae</taxon>
        <taxon>Nucleocytoviricota</taxon>
        <taxon>Megaviricetes</taxon>
        <taxon>Imitervirales</taxon>
        <taxon>Mimiviridae</taxon>
    </lineage>
</organism>
<sequence>MIELSKVDSLERRELLRQTYREYAVIILVLMCIFAIFVAVFMKNYNQLQRDKVLNDAIKMVHGNITDYSIYNAYCTDGESRQVVCYRGDILVDNSCIYNKVTADTYIAAQRYLTQYYPRNSTYIINYNTITDKCDDRININDANFAVWFVCLFPLIVSGLLLILTIFVFCKTIIQIKIDKLIY</sequence>
<keyword evidence="1" id="KW-1133">Transmembrane helix</keyword>
<feature type="transmembrane region" description="Helical" evidence="1">
    <location>
        <begin position="145"/>
        <end position="170"/>
    </location>
</feature>
<protein>
    <submittedName>
        <fullName evidence="2">Uncharacterized protein</fullName>
    </submittedName>
</protein>
<gene>
    <name evidence="2" type="ORF">Faunusvirus35_1</name>
</gene>
<dbReference type="EMBL" id="MK072166">
    <property type="protein sequence ID" value="AYV79662.1"/>
    <property type="molecule type" value="Genomic_DNA"/>
</dbReference>
<name>A0A3G4ZXN1_9VIRU</name>
<accession>A0A3G4ZXN1</accession>
<feature type="transmembrane region" description="Helical" evidence="1">
    <location>
        <begin position="20"/>
        <end position="42"/>
    </location>
</feature>
<evidence type="ECO:0000256" key="1">
    <source>
        <dbReference type="SAM" id="Phobius"/>
    </source>
</evidence>